<accession>A0A1N7LTS0</accession>
<dbReference type="STRING" id="80876.SAMN05421779_103551"/>
<dbReference type="Pfam" id="PF08241">
    <property type="entry name" value="Methyltransf_11"/>
    <property type="match status" value="1"/>
</dbReference>
<keyword evidence="2" id="KW-0489">Methyltransferase</keyword>
<proteinExistence type="predicted"/>
<evidence type="ECO:0000313" key="2">
    <source>
        <dbReference type="EMBL" id="SIS77236.1"/>
    </source>
</evidence>
<reference evidence="2 3" key="1">
    <citation type="submission" date="2017-01" db="EMBL/GenBank/DDBJ databases">
        <authorList>
            <person name="Mah S.A."/>
            <person name="Swanson W.J."/>
            <person name="Moy G.W."/>
            <person name="Vacquier V.D."/>
        </authorList>
    </citation>
    <scope>NUCLEOTIDE SEQUENCE [LARGE SCALE GENOMIC DNA]</scope>
    <source>
        <strain evidence="2 3">DSM 11589</strain>
    </source>
</reference>
<protein>
    <submittedName>
        <fullName evidence="2">Methyltransferase domain-containing protein</fullName>
    </submittedName>
</protein>
<evidence type="ECO:0000313" key="3">
    <source>
        <dbReference type="Proteomes" id="UP000185678"/>
    </source>
</evidence>
<gene>
    <name evidence="2" type="ORF">SAMN05421779_103551</name>
</gene>
<dbReference type="InterPro" id="IPR029063">
    <property type="entry name" value="SAM-dependent_MTases_sf"/>
</dbReference>
<dbReference type="EMBL" id="FTOA01000003">
    <property type="protein sequence ID" value="SIS77236.1"/>
    <property type="molecule type" value="Genomic_DNA"/>
</dbReference>
<keyword evidence="3" id="KW-1185">Reference proteome</keyword>
<organism evidence="2 3">
    <name type="scientific">Insolitispirillum peregrinum</name>
    <dbReference type="NCBI Taxonomy" id="80876"/>
    <lineage>
        <taxon>Bacteria</taxon>
        <taxon>Pseudomonadati</taxon>
        <taxon>Pseudomonadota</taxon>
        <taxon>Alphaproteobacteria</taxon>
        <taxon>Rhodospirillales</taxon>
        <taxon>Novispirillaceae</taxon>
        <taxon>Insolitispirillum</taxon>
    </lineage>
</organism>
<dbReference type="Proteomes" id="UP000185678">
    <property type="component" value="Unassembled WGS sequence"/>
</dbReference>
<dbReference type="Gene3D" id="3.40.50.150">
    <property type="entry name" value="Vaccinia Virus protein VP39"/>
    <property type="match status" value="1"/>
</dbReference>
<name>A0A1N7LTS0_9PROT</name>
<evidence type="ECO:0000259" key="1">
    <source>
        <dbReference type="Pfam" id="PF08241"/>
    </source>
</evidence>
<dbReference type="InterPro" id="IPR013216">
    <property type="entry name" value="Methyltransf_11"/>
</dbReference>
<feature type="domain" description="Methyltransferase type 11" evidence="1">
    <location>
        <begin position="99"/>
        <end position="150"/>
    </location>
</feature>
<sequence>MPDQSAKPLSYYGTAYNLSYQLDACEQAQAKVGLSGKRVLEVGGSLPRELVKDYYGVSQWVCIEQEEYYQVFNAGVPGGKARAWGALSDVQDPAALGDYAVVLGSIEDLPPALYGAFDVVFSVAAFEHIHKFGLALEKMAAALTPDGRLFSFFAPIWSSFRGHHLPEITDSSGQVFSFKNDSLPPWIHLRMRPPQLYAWLLQQTDSQTAGQIVYYMYHSSLINRLFVEDYARYFAASPFTGDLSCEYEQHVPPDLQQKLEALHPGYKIFSPIGLQAVMRLRAS</sequence>
<dbReference type="GO" id="GO:0008757">
    <property type="term" value="F:S-adenosylmethionine-dependent methyltransferase activity"/>
    <property type="evidence" value="ECO:0007669"/>
    <property type="project" value="InterPro"/>
</dbReference>
<dbReference type="SUPFAM" id="SSF53335">
    <property type="entry name" value="S-adenosyl-L-methionine-dependent methyltransferases"/>
    <property type="match status" value="1"/>
</dbReference>
<dbReference type="AlphaFoldDB" id="A0A1N7LTS0"/>
<dbReference type="CDD" id="cd02440">
    <property type="entry name" value="AdoMet_MTases"/>
    <property type="match status" value="1"/>
</dbReference>
<dbReference type="GO" id="GO:0032259">
    <property type="term" value="P:methylation"/>
    <property type="evidence" value="ECO:0007669"/>
    <property type="project" value="UniProtKB-KW"/>
</dbReference>
<keyword evidence="2" id="KW-0808">Transferase</keyword>
<dbReference type="OrthoDB" id="2548453at2"/>